<evidence type="ECO:0000313" key="5">
    <source>
        <dbReference type="RefSeq" id="XP_032799942.1"/>
    </source>
</evidence>
<dbReference type="Pfam" id="PF13516">
    <property type="entry name" value="LRR_6"/>
    <property type="match status" value="1"/>
</dbReference>
<dbReference type="RefSeq" id="XP_032799942.1">
    <property type="nucleotide sequence ID" value="XM_032944051.1"/>
</dbReference>
<dbReference type="Pfam" id="PF00560">
    <property type="entry name" value="LRR_1"/>
    <property type="match status" value="1"/>
</dbReference>
<dbReference type="Gene3D" id="3.80.10.10">
    <property type="entry name" value="Ribonuclease Inhibitor"/>
    <property type="match status" value="1"/>
</dbReference>
<dbReference type="SMART" id="SM00368">
    <property type="entry name" value="LRR_RI"/>
    <property type="match status" value="4"/>
</dbReference>
<sequence length="123" mass="13932">MFGREGSLEALHLYHCSLTDKSGSYLSVILKANTGLKILRLSDNKIRASGLKCLADEMFGIAGSLETLDLQYCSLMDKSILSLHDIMITNKSLRELWVDGNDFSEEVKQELRSNWTHRVNLRL</sequence>
<reference evidence="5" key="1">
    <citation type="submission" date="2025-08" db="UniProtKB">
        <authorList>
            <consortium name="RefSeq"/>
        </authorList>
    </citation>
    <scope>IDENTIFICATION</scope>
    <source>
        <tissue evidence="5">Sperm</tissue>
    </source>
</reference>
<accession>A0AAJ7WJN1</accession>
<dbReference type="PANTHER" id="PTHR24113:SF12">
    <property type="entry name" value="RAN GTPASE-ACTIVATING PROTEIN 1"/>
    <property type="match status" value="1"/>
</dbReference>
<dbReference type="GO" id="GO:0006913">
    <property type="term" value="P:nucleocytoplasmic transport"/>
    <property type="evidence" value="ECO:0007669"/>
    <property type="project" value="TreeGrafter"/>
</dbReference>
<dbReference type="InterPro" id="IPR027038">
    <property type="entry name" value="RanGap"/>
</dbReference>
<dbReference type="SUPFAM" id="SSF52047">
    <property type="entry name" value="RNI-like"/>
    <property type="match status" value="1"/>
</dbReference>
<dbReference type="GO" id="GO:0005829">
    <property type="term" value="C:cytosol"/>
    <property type="evidence" value="ECO:0007669"/>
    <property type="project" value="TreeGrafter"/>
</dbReference>
<keyword evidence="4" id="KW-1185">Reference proteome</keyword>
<evidence type="ECO:0000313" key="4">
    <source>
        <dbReference type="Proteomes" id="UP001318040"/>
    </source>
</evidence>
<keyword evidence="2" id="KW-0433">Leucine-rich repeat</keyword>
<dbReference type="GO" id="GO:0005096">
    <property type="term" value="F:GTPase activator activity"/>
    <property type="evidence" value="ECO:0007669"/>
    <property type="project" value="UniProtKB-KW"/>
</dbReference>
<dbReference type="InterPro" id="IPR032675">
    <property type="entry name" value="LRR_dom_sf"/>
</dbReference>
<gene>
    <name evidence="5" type="primary">LOC116936901</name>
</gene>
<dbReference type="GO" id="GO:0005634">
    <property type="term" value="C:nucleus"/>
    <property type="evidence" value="ECO:0007669"/>
    <property type="project" value="TreeGrafter"/>
</dbReference>
<name>A0AAJ7WJN1_PETMA</name>
<dbReference type="GO" id="GO:0031267">
    <property type="term" value="F:small GTPase binding"/>
    <property type="evidence" value="ECO:0007669"/>
    <property type="project" value="TreeGrafter"/>
</dbReference>
<dbReference type="PANTHER" id="PTHR24113">
    <property type="entry name" value="RAN GTPASE-ACTIVATING PROTEIN 1"/>
    <property type="match status" value="1"/>
</dbReference>
<evidence type="ECO:0000256" key="2">
    <source>
        <dbReference type="ARBA" id="ARBA00022614"/>
    </source>
</evidence>
<dbReference type="InterPro" id="IPR001611">
    <property type="entry name" value="Leu-rich_rpt"/>
</dbReference>
<protein>
    <submittedName>
        <fullName evidence="5">Ribonuclease inhibitor-like</fullName>
    </submittedName>
</protein>
<dbReference type="AlphaFoldDB" id="A0AAJ7WJN1"/>
<dbReference type="GO" id="GO:0048471">
    <property type="term" value="C:perinuclear region of cytoplasm"/>
    <property type="evidence" value="ECO:0007669"/>
    <property type="project" value="TreeGrafter"/>
</dbReference>
<dbReference type="KEGG" id="pmrn:116936901"/>
<organism evidence="4 5">
    <name type="scientific">Petromyzon marinus</name>
    <name type="common">Sea lamprey</name>
    <dbReference type="NCBI Taxonomy" id="7757"/>
    <lineage>
        <taxon>Eukaryota</taxon>
        <taxon>Metazoa</taxon>
        <taxon>Chordata</taxon>
        <taxon>Craniata</taxon>
        <taxon>Vertebrata</taxon>
        <taxon>Cyclostomata</taxon>
        <taxon>Hyperoartia</taxon>
        <taxon>Petromyzontiformes</taxon>
        <taxon>Petromyzontidae</taxon>
        <taxon>Petromyzon</taxon>
    </lineage>
</organism>
<keyword evidence="1" id="KW-0343">GTPase activation</keyword>
<evidence type="ECO:0000256" key="1">
    <source>
        <dbReference type="ARBA" id="ARBA00022468"/>
    </source>
</evidence>
<proteinExistence type="predicted"/>
<evidence type="ECO:0000256" key="3">
    <source>
        <dbReference type="ARBA" id="ARBA00022737"/>
    </source>
</evidence>
<dbReference type="Proteomes" id="UP001318040">
    <property type="component" value="Chromosome 84"/>
</dbReference>
<keyword evidence="3" id="KW-0677">Repeat</keyword>